<protein>
    <submittedName>
        <fullName evidence="2">Uncharacterized protein</fullName>
    </submittedName>
</protein>
<dbReference type="AlphaFoldDB" id="A0A2W7P088"/>
<evidence type="ECO:0000256" key="1">
    <source>
        <dbReference type="SAM" id="MobiDB-lite"/>
    </source>
</evidence>
<dbReference type="EMBL" id="QKZN01000004">
    <property type="protein sequence ID" value="PZX29468.1"/>
    <property type="molecule type" value="Genomic_DNA"/>
</dbReference>
<proteinExistence type="predicted"/>
<keyword evidence="3" id="KW-1185">Reference proteome</keyword>
<gene>
    <name evidence="2" type="ORF">C7416_104473</name>
</gene>
<accession>A0A2W7P088</accession>
<evidence type="ECO:0000313" key="2">
    <source>
        <dbReference type="EMBL" id="PZX29468.1"/>
    </source>
</evidence>
<name>A0A2W7P088_9BURK</name>
<evidence type="ECO:0000313" key="3">
    <source>
        <dbReference type="Proteomes" id="UP000249638"/>
    </source>
</evidence>
<feature type="region of interest" description="Disordered" evidence="1">
    <location>
        <begin position="32"/>
        <end position="57"/>
    </location>
</feature>
<comment type="caution">
    <text evidence="2">The sequence shown here is derived from an EMBL/GenBank/DDBJ whole genome shotgun (WGS) entry which is preliminary data.</text>
</comment>
<organism evidence="2 3">
    <name type="scientific">Cupriavidus phytorum</name>
    <dbReference type="NCBI Taxonomy" id="3024399"/>
    <lineage>
        <taxon>Bacteria</taxon>
        <taxon>Pseudomonadati</taxon>
        <taxon>Pseudomonadota</taxon>
        <taxon>Betaproteobacteria</taxon>
        <taxon>Burkholderiales</taxon>
        <taxon>Burkholderiaceae</taxon>
        <taxon>Cupriavidus</taxon>
    </lineage>
</organism>
<dbReference type="Proteomes" id="UP000249638">
    <property type="component" value="Unassembled WGS sequence"/>
</dbReference>
<reference evidence="2" key="1">
    <citation type="submission" date="2018-06" db="EMBL/GenBank/DDBJ databases">
        <title>Genomic Encyclopedia of Type Strains, Phase IV (KMG-V): Genome sequencing to study the core and pangenomes of soil and plant-associated prokaryotes.</title>
        <authorList>
            <person name="Whitman W."/>
        </authorList>
    </citation>
    <scope>NUCLEOTIDE SEQUENCE [LARGE SCALE GENOMIC DNA]</scope>
    <source>
        <strain evidence="2">MLR2-44</strain>
    </source>
</reference>
<sequence length="57" mass="6729">MFQEYPKALHPDGDHEREVYIVFDAEQEAEKRKQGFRMVGEPQAEKKRGRPAKVIEQ</sequence>